<keyword evidence="4" id="KW-1185">Reference proteome</keyword>
<protein>
    <submittedName>
        <fullName evidence="3">SDR family oxidoreductase</fullName>
    </submittedName>
</protein>
<comment type="caution">
    <text evidence="3">The sequence shown here is derived from an EMBL/GenBank/DDBJ whole genome shotgun (WGS) entry which is preliminary data.</text>
</comment>
<proteinExistence type="inferred from homology"/>
<evidence type="ECO:0000313" key="4">
    <source>
        <dbReference type="Proteomes" id="UP000632138"/>
    </source>
</evidence>
<dbReference type="Proteomes" id="UP000632138">
    <property type="component" value="Unassembled WGS sequence"/>
</dbReference>
<dbReference type="InterPro" id="IPR002347">
    <property type="entry name" value="SDR_fam"/>
</dbReference>
<evidence type="ECO:0000256" key="2">
    <source>
        <dbReference type="ARBA" id="ARBA00023002"/>
    </source>
</evidence>
<gene>
    <name evidence="3" type="ORF">JIG36_12095</name>
</gene>
<dbReference type="PRINTS" id="PR00081">
    <property type="entry name" value="GDHRDH"/>
</dbReference>
<keyword evidence="2" id="KW-0560">Oxidoreductase</keyword>
<dbReference type="InterPro" id="IPR051122">
    <property type="entry name" value="SDR_DHRS6-like"/>
</dbReference>
<dbReference type="Pfam" id="PF13561">
    <property type="entry name" value="adh_short_C2"/>
    <property type="match status" value="1"/>
</dbReference>
<dbReference type="PANTHER" id="PTHR43477:SF1">
    <property type="entry name" value="DIHYDROANTICAPSIN 7-DEHYDROGENASE"/>
    <property type="match status" value="1"/>
</dbReference>
<dbReference type="InterPro" id="IPR020904">
    <property type="entry name" value="Sc_DH/Rdtase_CS"/>
</dbReference>
<dbReference type="RefSeq" id="WP_203376196.1">
    <property type="nucleotide sequence ID" value="NZ_JAENHP010000003.1"/>
</dbReference>
<dbReference type="PROSITE" id="PS00061">
    <property type="entry name" value="ADH_SHORT"/>
    <property type="match status" value="1"/>
</dbReference>
<evidence type="ECO:0000313" key="3">
    <source>
        <dbReference type="EMBL" id="MBM2616297.1"/>
    </source>
</evidence>
<dbReference type="PRINTS" id="PR00080">
    <property type="entry name" value="SDRFAMILY"/>
</dbReference>
<sequence>MGESRYEGRVALVTGAGSGIGQAVAVRLAGEGAFVVACDLDADGLSATQKAIAEAGGQASTVVGDVCMPADVERMVAARPGERIDLLANVAGVMDHFRPVTELDDDMWHHVMAVNVTGPMRLCRAVLPLMRAAGRGAIVNVSSIGGLTGAVAGTAYVSSKHALIGLTRSTAVLYADDGVRSNVVCPGGVATNIGRTATPEVPWAFERLQKSFARTTRTAEPDEIAALVAWLGSDEAVNVNGAVVTSDGGFTA</sequence>
<dbReference type="EMBL" id="JAENHP010000003">
    <property type="protein sequence ID" value="MBM2616297.1"/>
    <property type="molecule type" value="Genomic_DNA"/>
</dbReference>
<evidence type="ECO:0000256" key="1">
    <source>
        <dbReference type="ARBA" id="ARBA00006484"/>
    </source>
</evidence>
<dbReference type="SUPFAM" id="SSF51735">
    <property type="entry name" value="NAD(P)-binding Rossmann-fold domains"/>
    <property type="match status" value="1"/>
</dbReference>
<dbReference type="Gene3D" id="3.40.50.720">
    <property type="entry name" value="NAD(P)-binding Rossmann-like Domain"/>
    <property type="match status" value="1"/>
</dbReference>
<organism evidence="3 4">
    <name type="scientific">Paractinoplanes ovalisporus</name>
    <dbReference type="NCBI Taxonomy" id="2810368"/>
    <lineage>
        <taxon>Bacteria</taxon>
        <taxon>Bacillati</taxon>
        <taxon>Actinomycetota</taxon>
        <taxon>Actinomycetes</taxon>
        <taxon>Micromonosporales</taxon>
        <taxon>Micromonosporaceae</taxon>
        <taxon>Paractinoplanes</taxon>
    </lineage>
</organism>
<dbReference type="PANTHER" id="PTHR43477">
    <property type="entry name" value="DIHYDROANTICAPSIN 7-DEHYDROGENASE"/>
    <property type="match status" value="1"/>
</dbReference>
<dbReference type="CDD" id="cd05233">
    <property type="entry name" value="SDR_c"/>
    <property type="match status" value="1"/>
</dbReference>
<name>A0ABS2A8X9_9ACTN</name>
<accession>A0ABS2A8X9</accession>
<comment type="similarity">
    <text evidence="1">Belongs to the short-chain dehydrogenases/reductases (SDR) family.</text>
</comment>
<reference evidence="3 4" key="1">
    <citation type="submission" date="2021-01" db="EMBL/GenBank/DDBJ databases">
        <title>Actinoplanes sp. nov. LDG1-06 isolated from lichen.</title>
        <authorList>
            <person name="Saeng-In P."/>
            <person name="Phongsopitanun W."/>
            <person name="Kanchanasin P."/>
            <person name="Yuki M."/>
            <person name="Kudo T."/>
            <person name="Ohkuma M."/>
            <person name="Tanasupawat S."/>
        </authorList>
    </citation>
    <scope>NUCLEOTIDE SEQUENCE [LARGE SCALE GENOMIC DNA]</scope>
    <source>
        <strain evidence="3 4">LDG1-06</strain>
    </source>
</reference>
<dbReference type="InterPro" id="IPR036291">
    <property type="entry name" value="NAD(P)-bd_dom_sf"/>
</dbReference>